<name>A0A4R8GJ85_9FIRM</name>
<dbReference type="AlphaFoldDB" id="A0A4R8GJ85"/>
<feature type="domain" description="HTH gntR-type" evidence="4">
    <location>
        <begin position="10"/>
        <end position="78"/>
    </location>
</feature>
<dbReference type="Pfam" id="PF00392">
    <property type="entry name" value="GntR"/>
    <property type="match status" value="1"/>
</dbReference>
<sequence length="241" mass="28431">MEKLNTDNRLPLYHQLYDIIVEKIEDGTYKENDKIPSEREFCDKYDISRATVRRTMVELEKNDYIYKKQGKGVFVSSKAFKQDLLSFYSFSEEMKKINKVPSSEVIDFKKTDVSSKIADKLKINKNQKVYKFKRLRLADDEPMMIETTYLPAARFPGLNSKKLDQRSMYDIFREDYNVEFNKADEIFQAISLNKKDAKYLNSNEGSPSILLERFTYENENIIEYTASVTRGDKFKFHVSLE</sequence>
<dbReference type="InterPro" id="IPR000524">
    <property type="entry name" value="Tscrpt_reg_HTH_GntR"/>
</dbReference>
<keyword evidence="3" id="KW-0804">Transcription</keyword>
<comment type="caution">
    <text evidence="5">The sequence shown here is derived from an EMBL/GenBank/DDBJ whole genome shotgun (WGS) entry which is preliminary data.</text>
</comment>
<dbReference type="Gene3D" id="3.40.1410.10">
    <property type="entry name" value="Chorismate lyase-like"/>
    <property type="match status" value="1"/>
</dbReference>
<dbReference type="PANTHER" id="PTHR44846">
    <property type="entry name" value="MANNOSYL-D-GLYCERATE TRANSPORT/METABOLISM SYSTEM REPRESSOR MNGR-RELATED"/>
    <property type="match status" value="1"/>
</dbReference>
<dbReference type="EMBL" id="SOEF01000027">
    <property type="protein sequence ID" value="TDX41417.1"/>
    <property type="molecule type" value="Genomic_DNA"/>
</dbReference>
<proteinExistence type="predicted"/>
<dbReference type="InterPro" id="IPR050679">
    <property type="entry name" value="Bact_HTH_transcr_reg"/>
</dbReference>
<organism evidence="5 6">
    <name type="scientific">Halanaerobium congolense</name>
    <dbReference type="NCBI Taxonomy" id="54121"/>
    <lineage>
        <taxon>Bacteria</taxon>
        <taxon>Bacillati</taxon>
        <taxon>Bacillota</taxon>
        <taxon>Clostridia</taxon>
        <taxon>Halanaerobiales</taxon>
        <taxon>Halanaerobiaceae</taxon>
        <taxon>Halanaerobium</taxon>
    </lineage>
</organism>
<dbReference type="InterPro" id="IPR011663">
    <property type="entry name" value="UTRA"/>
</dbReference>
<dbReference type="PROSITE" id="PS50949">
    <property type="entry name" value="HTH_GNTR"/>
    <property type="match status" value="1"/>
</dbReference>
<dbReference type="InterPro" id="IPR036390">
    <property type="entry name" value="WH_DNA-bd_sf"/>
</dbReference>
<evidence type="ECO:0000313" key="5">
    <source>
        <dbReference type="EMBL" id="TDX41417.1"/>
    </source>
</evidence>
<keyword evidence="1" id="KW-0805">Transcription regulation</keyword>
<dbReference type="SUPFAM" id="SSF64288">
    <property type="entry name" value="Chorismate lyase-like"/>
    <property type="match status" value="1"/>
</dbReference>
<accession>A0A4R8GJ85</accession>
<dbReference type="Proteomes" id="UP000295472">
    <property type="component" value="Unassembled WGS sequence"/>
</dbReference>
<evidence type="ECO:0000259" key="4">
    <source>
        <dbReference type="PROSITE" id="PS50949"/>
    </source>
</evidence>
<evidence type="ECO:0000256" key="1">
    <source>
        <dbReference type="ARBA" id="ARBA00023015"/>
    </source>
</evidence>
<dbReference type="CDD" id="cd07377">
    <property type="entry name" value="WHTH_GntR"/>
    <property type="match status" value="1"/>
</dbReference>
<evidence type="ECO:0000256" key="2">
    <source>
        <dbReference type="ARBA" id="ARBA00023125"/>
    </source>
</evidence>
<dbReference type="GO" id="GO:0045892">
    <property type="term" value="P:negative regulation of DNA-templated transcription"/>
    <property type="evidence" value="ECO:0007669"/>
    <property type="project" value="TreeGrafter"/>
</dbReference>
<evidence type="ECO:0000313" key="6">
    <source>
        <dbReference type="Proteomes" id="UP000295472"/>
    </source>
</evidence>
<keyword evidence="2" id="KW-0238">DNA-binding</keyword>
<dbReference type="PANTHER" id="PTHR44846:SF1">
    <property type="entry name" value="MANNOSYL-D-GLYCERATE TRANSPORT_METABOLISM SYSTEM REPRESSOR MNGR-RELATED"/>
    <property type="match status" value="1"/>
</dbReference>
<reference evidence="5 6" key="1">
    <citation type="submission" date="2019-03" db="EMBL/GenBank/DDBJ databases">
        <title>Subsurface microbial communities from deep shales in Ohio and West Virginia, USA.</title>
        <authorList>
            <person name="Wrighton K."/>
        </authorList>
    </citation>
    <scope>NUCLEOTIDE SEQUENCE [LARGE SCALE GENOMIC DNA]</scope>
    <source>
        <strain evidence="5 6">DSMZ 11287</strain>
    </source>
</reference>
<dbReference type="Gene3D" id="1.10.10.10">
    <property type="entry name" value="Winged helix-like DNA-binding domain superfamily/Winged helix DNA-binding domain"/>
    <property type="match status" value="1"/>
</dbReference>
<evidence type="ECO:0000256" key="3">
    <source>
        <dbReference type="ARBA" id="ARBA00023163"/>
    </source>
</evidence>
<dbReference type="SMART" id="SM00345">
    <property type="entry name" value="HTH_GNTR"/>
    <property type="match status" value="1"/>
</dbReference>
<dbReference type="RefSeq" id="WP_134059885.1">
    <property type="nucleotide sequence ID" value="NZ_SOEF01000027.1"/>
</dbReference>
<dbReference type="Pfam" id="PF07702">
    <property type="entry name" value="UTRA"/>
    <property type="match status" value="1"/>
</dbReference>
<gene>
    <name evidence="5" type="ORF">C7954_12736</name>
</gene>
<dbReference type="GO" id="GO:0003677">
    <property type="term" value="F:DNA binding"/>
    <property type="evidence" value="ECO:0007669"/>
    <property type="project" value="UniProtKB-KW"/>
</dbReference>
<dbReference type="GeneID" id="57013407"/>
<dbReference type="InterPro" id="IPR036388">
    <property type="entry name" value="WH-like_DNA-bd_sf"/>
</dbReference>
<dbReference type="GO" id="GO:0003700">
    <property type="term" value="F:DNA-binding transcription factor activity"/>
    <property type="evidence" value="ECO:0007669"/>
    <property type="project" value="InterPro"/>
</dbReference>
<dbReference type="SUPFAM" id="SSF46785">
    <property type="entry name" value="Winged helix' DNA-binding domain"/>
    <property type="match status" value="1"/>
</dbReference>
<dbReference type="SMART" id="SM00866">
    <property type="entry name" value="UTRA"/>
    <property type="match status" value="1"/>
</dbReference>
<dbReference type="InterPro" id="IPR028978">
    <property type="entry name" value="Chorismate_lyase_/UTRA_dom_sf"/>
</dbReference>
<protein>
    <submittedName>
        <fullName evidence="5">GntR family transcriptional regulator</fullName>
    </submittedName>
</protein>
<dbReference type="PRINTS" id="PR00035">
    <property type="entry name" value="HTHGNTR"/>
</dbReference>